<evidence type="ECO:0000256" key="15">
    <source>
        <dbReference type="SAM" id="SignalP"/>
    </source>
</evidence>
<dbReference type="InterPro" id="IPR000531">
    <property type="entry name" value="Beta-barrel_TonB"/>
</dbReference>
<dbReference type="Pfam" id="PF07715">
    <property type="entry name" value="Plug"/>
    <property type="match status" value="1"/>
</dbReference>
<dbReference type="Gene3D" id="2.40.170.20">
    <property type="entry name" value="TonB-dependent receptor, beta-barrel domain"/>
    <property type="match status" value="1"/>
</dbReference>
<dbReference type="SUPFAM" id="SSF56935">
    <property type="entry name" value="Porins"/>
    <property type="match status" value="1"/>
</dbReference>
<dbReference type="InterPro" id="IPR036942">
    <property type="entry name" value="Beta-barrel_TonB_sf"/>
</dbReference>
<feature type="domain" description="TonB-dependent receptor-like beta-barrel" evidence="16">
    <location>
        <begin position="230"/>
        <end position="736"/>
    </location>
</feature>
<evidence type="ECO:0000256" key="8">
    <source>
        <dbReference type="ARBA" id="ARBA00023065"/>
    </source>
</evidence>
<proteinExistence type="inferred from homology"/>
<dbReference type="Pfam" id="PF00593">
    <property type="entry name" value="TonB_dep_Rec_b-barrel"/>
    <property type="match status" value="1"/>
</dbReference>
<sequence length="779" mass="85414">MHNSHSVKRTVLASALAATTTPLLAQNLALEEVIVTATKRATTIQEISGTVNVVTGESLEKFNALAFGDIEQQTAGLSLISPNARNSTIAMRGISLDPEAGASGVVSVFWNDQVIRTDVAFSQLYDMERVEVLRGPQGTLQGRTSPGGAINLITRGADTSVSDGYVEATFGDNDGINTQVAWGGPIIEDVLGVRIAAVYDQNNSNDVENITTGLDDPESEAKSARISGKWQITDNLSSSLVYQYFDRDIEDPKGMSGSDSLGIRPTLDAEDKIALGKTNDFGELDYDLYNLKFDWSLGELDLVSITGWTDSKKFSGTQNDRANYVTDPQSLTNQTALTDVNTFSQEFRLSSLDNDFWDWMVGVFYLDQETRTEFVSHRSVANGPNPITGDVSGISFSSFGAIPVDRKEWALFTHNTFYLTDATSLEVGLRYTDYDSFRRADVFYGGLNYVPAFYPEFLVPIIEEQLEASFPIEGVSDDFQSTEEDAVTGSLTLRYEWSDATTVYAAYNRGYRPSGISINPTPSVQFLPNGEADLVHDEETSDSVEIGFKGRYLDGRGTLNGAVYYQQFDGYFGFVRGVQVLNDLGEPEDISGGLIHNGDASIWGVELEGQFLISENWVAGGAFSYTKGEWDDGAEAPCNDRESGEILGFCDIGGENLGGEPELTVSLNTEFVMPFTATEWYIRGLYKFTDDRDNTDASAGIGITRGSFESNQVLNLYTGLRSSDSTWDLSLWAKNLFDSDEVTYEQGPDQYDLEASGGSYTQSNIQAERTIGITARYNF</sequence>
<dbReference type="OrthoDB" id="7176070at2"/>
<dbReference type="PANTHER" id="PTHR32552">
    <property type="entry name" value="FERRICHROME IRON RECEPTOR-RELATED"/>
    <property type="match status" value="1"/>
</dbReference>
<evidence type="ECO:0000313" key="19">
    <source>
        <dbReference type="Proteomes" id="UP000295554"/>
    </source>
</evidence>
<comment type="subcellular location">
    <subcellularLocation>
        <location evidence="1 12">Cell outer membrane</location>
        <topology evidence="1 12">Multi-pass membrane protein</topology>
    </subcellularLocation>
</comment>
<keyword evidence="11 12" id="KW-0998">Cell outer membrane</keyword>
<accession>A0A4R5LTE6</accession>
<keyword evidence="9 14" id="KW-0798">TonB box</keyword>
<dbReference type="PROSITE" id="PS01156">
    <property type="entry name" value="TONB_DEPENDENT_REC_2"/>
    <property type="match status" value="1"/>
</dbReference>
<comment type="caution">
    <text evidence="18">The sequence shown here is derived from an EMBL/GenBank/DDBJ whole genome shotgun (WGS) entry which is preliminary data.</text>
</comment>
<dbReference type="InterPro" id="IPR010917">
    <property type="entry name" value="TonB_rcpt_CS"/>
</dbReference>
<reference evidence="18 19" key="1">
    <citation type="submission" date="2019-03" db="EMBL/GenBank/DDBJ databases">
        <title>Seongchinamella monodicae gen. nov., sp. nov., a novel member of the Gammaproteobacteria isolated from a tidal mudflat of beach.</title>
        <authorList>
            <person name="Yang H.G."/>
            <person name="Kang J.W."/>
            <person name="Lee S.D."/>
        </authorList>
    </citation>
    <scope>NUCLEOTIDE SEQUENCE [LARGE SCALE GENOMIC DNA]</scope>
    <source>
        <strain evidence="18 19">GH4-78</strain>
    </source>
</reference>
<name>A0A4R5LTE6_9GAMM</name>
<evidence type="ECO:0000256" key="14">
    <source>
        <dbReference type="RuleBase" id="RU003357"/>
    </source>
</evidence>
<dbReference type="GO" id="GO:0006826">
    <property type="term" value="P:iron ion transport"/>
    <property type="evidence" value="ECO:0007669"/>
    <property type="project" value="UniProtKB-KW"/>
</dbReference>
<evidence type="ECO:0000256" key="4">
    <source>
        <dbReference type="ARBA" id="ARBA00022496"/>
    </source>
</evidence>
<dbReference type="InterPro" id="IPR039426">
    <property type="entry name" value="TonB-dep_rcpt-like"/>
</dbReference>
<organism evidence="18 19">
    <name type="scientific">Seongchinamella unica</name>
    <dbReference type="NCBI Taxonomy" id="2547392"/>
    <lineage>
        <taxon>Bacteria</taxon>
        <taxon>Pseudomonadati</taxon>
        <taxon>Pseudomonadota</taxon>
        <taxon>Gammaproteobacteria</taxon>
        <taxon>Cellvibrionales</taxon>
        <taxon>Halieaceae</taxon>
        <taxon>Seongchinamella</taxon>
    </lineage>
</organism>
<evidence type="ECO:0000259" key="17">
    <source>
        <dbReference type="Pfam" id="PF07715"/>
    </source>
</evidence>
<keyword evidence="4" id="KW-0410">Iron transport</keyword>
<evidence type="ECO:0000256" key="12">
    <source>
        <dbReference type="PROSITE-ProRule" id="PRU01360"/>
    </source>
</evidence>
<evidence type="ECO:0000259" key="16">
    <source>
        <dbReference type="Pfam" id="PF00593"/>
    </source>
</evidence>
<dbReference type="AlphaFoldDB" id="A0A4R5LTE6"/>
<dbReference type="Proteomes" id="UP000295554">
    <property type="component" value="Unassembled WGS sequence"/>
</dbReference>
<keyword evidence="18" id="KW-0675">Receptor</keyword>
<evidence type="ECO:0000256" key="9">
    <source>
        <dbReference type="ARBA" id="ARBA00023077"/>
    </source>
</evidence>
<dbReference type="PANTHER" id="PTHR32552:SF81">
    <property type="entry name" value="TONB-DEPENDENT OUTER MEMBRANE RECEPTOR"/>
    <property type="match status" value="1"/>
</dbReference>
<evidence type="ECO:0000256" key="7">
    <source>
        <dbReference type="ARBA" id="ARBA00023004"/>
    </source>
</evidence>
<keyword evidence="8" id="KW-0406">Ion transport</keyword>
<keyword evidence="2 12" id="KW-0813">Transport</keyword>
<evidence type="ECO:0000256" key="3">
    <source>
        <dbReference type="ARBA" id="ARBA00022452"/>
    </source>
</evidence>
<feature type="domain" description="TonB-dependent receptor plug" evidence="17">
    <location>
        <begin position="44"/>
        <end position="149"/>
    </location>
</feature>
<keyword evidence="7" id="KW-0408">Iron</keyword>
<evidence type="ECO:0000313" key="18">
    <source>
        <dbReference type="EMBL" id="TDG14228.1"/>
    </source>
</evidence>
<keyword evidence="19" id="KW-1185">Reference proteome</keyword>
<dbReference type="PROSITE" id="PS52016">
    <property type="entry name" value="TONB_DEPENDENT_REC_3"/>
    <property type="match status" value="1"/>
</dbReference>
<evidence type="ECO:0000256" key="1">
    <source>
        <dbReference type="ARBA" id="ARBA00004571"/>
    </source>
</evidence>
<dbReference type="EMBL" id="SMSE01000002">
    <property type="protein sequence ID" value="TDG14228.1"/>
    <property type="molecule type" value="Genomic_DNA"/>
</dbReference>
<feature type="chain" id="PRO_5020680256" evidence="15">
    <location>
        <begin position="26"/>
        <end position="779"/>
    </location>
</feature>
<keyword evidence="5 12" id="KW-0812">Transmembrane</keyword>
<evidence type="ECO:0000256" key="10">
    <source>
        <dbReference type="ARBA" id="ARBA00023136"/>
    </source>
</evidence>
<gene>
    <name evidence="18" type="ORF">E2F43_08935</name>
</gene>
<feature type="short sequence motif" description="TonB C-terminal box" evidence="13">
    <location>
        <begin position="762"/>
        <end position="779"/>
    </location>
</feature>
<keyword evidence="6 15" id="KW-0732">Signal</keyword>
<evidence type="ECO:0000256" key="11">
    <source>
        <dbReference type="ARBA" id="ARBA00023237"/>
    </source>
</evidence>
<comment type="similarity">
    <text evidence="12 14">Belongs to the TonB-dependent receptor family.</text>
</comment>
<keyword evidence="10 12" id="KW-0472">Membrane</keyword>
<evidence type="ECO:0000256" key="6">
    <source>
        <dbReference type="ARBA" id="ARBA00022729"/>
    </source>
</evidence>
<protein>
    <submittedName>
        <fullName evidence="18">TonB-dependent receptor</fullName>
    </submittedName>
</protein>
<dbReference type="GO" id="GO:0009279">
    <property type="term" value="C:cell outer membrane"/>
    <property type="evidence" value="ECO:0007669"/>
    <property type="project" value="UniProtKB-SubCell"/>
</dbReference>
<feature type="signal peptide" evidence="15">
    <location>
        <begin position="1"/>
        <end position="25"/>
    </location>
</feature>
<evidence type="ECO:0000256" key="2">
    <source>
        <dbReference type="ARBA" id="ARBA00022448"/>
    </source>
</evidence>
<keyword evidence="3 12" id="KW-1134">Transmembrane beta strand</keyword>
<evidence type="ECO:0000256" key="5">
    <source>
        <dbReference type="ARBA" id="ARBA00022692"/>
    </source>
</evidence>
<evidence type="ECO:0000256" key="13">
    <source>
        <dbReference type="PROSITE-ProRule" id="PRU10144"/>
    </source>
</evidence>
<dbReference type="InterPro" id="IPR012910">
    <property type="entry name" value="Plug_dom"/>
</dbReference>